<dbReference type="Proteomes" id="UP000034127">
    <property type="component" value="Unassembled WGS sequence"/>
</dbReference>
<dbReference type="AlphaFoldDB" id="A0A0G0EMJ4"/>
<comment type="caution">
    <text evidence="4">The sequence shown here is derived from an EMBL/GenBank/DDBJ whole genome shotgun (WGS) entry which is preliminary data.</text>
</comment>
<evidence type="ECO:0000259" key="3">
    <source>
        <dbReference type="Pfam" id="PF02397"/>
    </source>
</evidence>
<feature type="domain" description="Bacterial sugar transferase" evidence="3">
    <location>
        <begin position="8"/>
        <end position="207"/>
    </location>
</feature>
<dbReference type="PANTHER" id="PTHR30576:SF10">
    <property type="entry name" value="SLL5057 PROTEIN"/>
    <property type="match status" value="1"/>
</dbReference>
<dbReference type="EMBL" id="LBPX01000001">
    <property type="protein sequence ID" value="KKP68557.1"/>
    <property type="molecule type" value="Genomic_DNA"/>
</dbReference>
<sequence length="213" mass="24677">MIYKKYFKRIIDLIGAIILFVIFFPISVVTAILIKLDSKGPIFADVPERIGEKGRKFKMYKFRSMIINAHFLLRTDPKLKKLFKEYKKSSYKLKKDPRVTRVGKFIRKHSLDEIPQLLNIIKGEMSLVGPRAYYPDELDNQLIKYPYAKKLVKKVLSVKPGITGLWQVSGRSEINFDKRIAIDAKYIDNISLWEDVKIIIKTPLVMLNGKGAI</sequence>
<keyword evidence="4" id="KW-0808">Transferase</keyword>
<comment type="similarity">
    <text evidence="1">Belongs to the bacterial sugar transferase family.</text>
</comment>
<dbReference type="Pfam" id="PF02397">
    <property type="entry name" value="Bac_transf"/>
    <property type="match status" value="1"/>
</dbReference>
<evidence type="ECO:0000256" key="1">
    <source>
        <dbReference type="ARBA" id="ARBA00006464"/>
    </source>
</evidence>
<proteinExistence type="inferred from homology"/>
<dbReference type="PATRIC" id="fig|1618485.3.peg.7"/>
<keyword evidence="2" id="KW-0812">Transmembrane</keyword>
<protein>
    <submittedName>
        <fullName evidence="4">Undecaprenyl-phosphate galactose phosphotransferase</fullName>
    </submittedName>
</protein>
<gene>
    <name evidence="4" type="ORF">UR63_C0001G0007</name>
</gene>
<organism evidence="4 5">
    <name type="scientific">Candidatus Roizmanbacteria bacterium GW2011_GWC2_35_12</name>
    <dbReference type="NCBI Taxonomy" id="1618485"/>
    <lineage>
        <taxon>Bacteria</taxon>
        <taxon>Candidatus Roizmaniibacteriota</taxon>
    </lineage>
</organism>
<keyword evidence="2" id="KW-0472">Membrane</keyword>
<keyword evidence="2" id="KW-1133">Transmembrane helix</keyword>
<feature type="transmembrane region" description="Helical" evidence="2">
    <location>
        <begin position="12"/>
        <end position="34"/>
    </location>
</feature>
<dbReference type="InterPro" id="IPR003362">
    <property type="entry name" value="Bact_transf"/>
</dbReference>
<accession>A0A0G0EMJ4</accession>
<dbReference type="PANTHER" id="PTHR30576">
    <property type="entry name" value="COLANIC BIOSYNTHESIS UDP-GLUCOSE LIPID CARRIER TRANSFERASE"/>
    <property type="match status" value="1"/>
</dbReference>
<evidence type="ECO:0000256" key="2">
    <source>
        <dbReference type="SAM" id="Phobius"/>
    </source>
</evidence>
<evidence type="ECO:0000313" key="4">
    <source>
        <dbReference type="EMBL" id="KKP68557.1"/>
    </source>
</evidence>
<evidence type="ECO:0000313" key="5">
    <source>
        <dbReference type="Proteomes" id="UP000034127"/>
    </source>
</evidence>
<name>A0A0G0EMJ4_9BACT</name>
<reference evidence="4 5" key="1">
    <citation type="journal article" date="2015" name="Nature">
        <title>rRNA introns, odd ribosomes, and small enigmatic genomes across a large radiation of phyla.</title>
        <authorList>
            <person name="Brown C.T."/>
            <person name="Hug L.A."/>
            <person name="Thomas B.C."/>
            <person name="Sharon I."/>
            <person name="Castelle C.J."/>
            <person name="Singh A."/>
            <person name="Wilkins M.J."/>
            <person name="Williams K.H."/>
            <person name="Banfield J.F."/>
        </authorList>
    </citation>
    <scope>NUCLEOTIDE SEQUENCE [LARGE SCALE GENOMIC DNA]</scope>
</reference>
<dbReference type="GO" id="GO:0016780">
    <property type="term" value="F:phosphotransferase activity, for other substituted phosphate groups"/>
    <property type="evidence" value="ECO:0007669"/>
    <property type="project" value="TreeGrafter"/>
</dbReference>